<dbReference type="EMBL" id="APQD01000011">
    <property type="protein sequence ID" value="ENV83079.1"/>
    <property type="molecule type" value="Genomic_DNA"/>
</dbReference>
<keyword evidence="1" id="KW-0472">Membrane</keyword>
<comment type="caution">
    <text evidence="2">The sequence shown here is derived from an EMBL/GenBank/DDBJ whole genome shotgun (WGS) entry which is preliminary data.</text>
</comment>
<gene>
    <name evidence="2" type="ORF">F941_01174</name>
</gene>
<name>N9DKB9_9GAMM</name>
<evidence type="ECO:0000313" key="3">
    <source>
        <dbReference type="Proteomes" id="UP000018460"/>
    </source>
</evidence>
<proteinExistence type="predicted"/>
<protein>
    <submittedName>
        <fullName evidence="2">Uncharacterized protein</fullName>
    </submittedName>
</protein>
<feature type="transmembrane region" description="Helical" evidence="1">
    <location>
        <begin position="6"/>
        <end position="24"/>
    </location>
</feature>
<dbReference type="Proteomes" id="UP000018460">
    <property type="component" value="Unassembled WGS sequence"/>
</dbReference>
<keyword evidence="1" id="KW-1133">Transmembrane helix</keyword>
<keyword evidence="3" id="KW-1185">Reference proteome</keyword>
<dbReference type="RefSeq" id="WP_005008882.1">
    <property type="nucleotide sequence ID" value="NZ_KB849726.1"/>
</dbReference>
<feature type="transmembrane region" description="Helical" evidence="1">
    <location>
        <begin position="36"/>
        <end position="53"/>
    </location>
</feature>
<accession>N9DKB9</accession>
<evidence type="ECO:0000313" key="2">
    <source>
        <dbReference type="EMBL" id="ENV83079.1"/>
    </source>
</evidence>
<reference evidence="2 3" key="1">
    <citation type="submission" date="2013-02" db="EMBL/GenBank/DDBJ databases">
        <title>The Genome Sequence of Acinetobacter bouvetii CIP 107468.</title>
        <authorList>
            <consortium name="The Broad Institute Genome Sequencing Platform"/>
            <consortium name="The Broad Institute Genome Sequencing Center for Infectious Disease"/>
            <person name="Cerqueira G."/>
            <person name="Feldgarden M."/>
            <person name="Courvalin P."/>
            <person name="Perichon B."/>
            <person name="Grillot-Courvalin C."/>
            <person name="Clermont D."/>
            <person name="Rocha E."/>
            <person name="Yoon E.-J."/>
            <person name="Nemec A."/>
            <person name="Walker B."/>
            <person name="Young S.K."/>
            <person name="Zeng Q."/>
            <person name="Gargeya S."/>
            <person name="Fitzgerald M."/>
            <person name="Haas B."/>
            <person name="Abouelleil A."/>
            <person name="Alvarado L."/>
            <person name="Arachchi H.M."/>
            <person name="Berlin A.M."/>
            <person name="Chapman S.B."/>
            <person name="Dewar J."/>
            <person name="Goldberg J."/>
            <person name="Griggs A."/>
            <person name="Gujja S."/>
            <person name="Hansen M."/>
            <person name="Howarth C."/>
            <person name="Imamovic A."/>
            <person name="Larimer J."/>
            <person name="McCowan C."/>
            <person name="Murphy C."/>
            <person name="Neiman D."/>
            <person name="Pearson M."/>
            <person name="Priest M."/>
            <person name="Roberts A."/>
            <person name="Saif S."/>
            <person name="Shea T."/>
            <person name="Sisk P."/>
            <person name="Sykes S."/>
            <person name="Wortman J."/>
            <person name="Nusbaum C."/>
            <person name="Birren B."/>
        </authorList>
    </citation>
    <scope>NUCLEOTIDE SEQUENCE [LARGE SCALE GENOMIC DNA]</scope>
    <source>
        <strain evidence="2 3">CIP 107468</strain>
    </source>
</reference>
<dbReference type="AlphaFoldDB" id="N9DKB9"/>
<dbReference type="OrthoDB" id="6694775at2"/>
<sequence>MLKLLFVFVGVFCILVWPWVYLLRYRIAETQALKQYAMLFGPALVLLAGYFFYTEPPAEIRSQACGVVQGYQTYMTAGNSHQRKPFERIEILMDDAKYLRHLRIDGGLLKKGAGGRACFEFYDRKLNPHMQDSIVIKWRE</sequence>
<organism evidence="2 3">
    <name type="scientific">Acinetobacter bouvetii DSM 14964 = CIP 107468</name>
    <dbReference type="NCBI Taxonomy" id="1120925"/>
    <lineage>
        <taxon>Bacteria</taxon>
        <taxon>Pseudomonadati</taxon>
        <taxon>Pseudomonadota</taxon>
        <taxon>Gammaproteobacteria</taxon>
        <taxon>Moraxellales</taxon>
        <taxon>Moraxellaceae</taxon>
        <taxon>Acinetobacter</taxon>
    </lineage>
</organism>
<dbReference type="PATRIC" id="fig|1120925.3.peg.1251"/>
<evidence type="ECO:0000256" key="1">
    <source>
        <dbReference type="SAM" id="Phobius"/>
    </source>
</evidence>
<keyword evidence="1" id="KW-0812">Transmembrane</keyword>